<keyword evidence="9 11" id="KW-0206">Cytoskeleton</keyword>
<keyword evidence="6 10" id="KW-0802">TPR repeat</keyword>
<evidence type="ECO:0000256" key="8">
    <source>
        <dbReference type="ARBA" id="ARBA00023175"/>
    </source>
</evidence>
<feature type="compositionally biased region" description="Basic and acidic residues" evidence="13">
    <location>
        <begin position="100"/>
        <end position="120"/>
    </location>
</feature>
<feature type="region of interest" description="Disordered" evidence="13">
    <location>
        <begin position="100"/>
        <end position="145"/>
    </location>
</feature>
<feature type="compositionally biased region" description="Low complexity" evidence="13">
    <location>
        <begin position="597"/>
        <end position="618"/>
    </location>
</feature>
<evidence type="ECO:0000256" key="12">
    <source>
        <dbReference type="SAM" id="Coils"/>
    </source>
</evidence>
<dbReference type="AlphaFoldDB" id="L5LE57"/>
<evidence type="ECO:0000256" key="3">
    <source>
        <dbReference type="ARBA" id="ARBA00022490"/>
    </source>
</evidence>
<name>L5LE57_MYODS</name>
<comment type="subcellular location">
    <subcellularLocation>
        <location evidence="1 11">Cytoplasm</location>
        <location evidence="1 11">Cytoskeleton</location>
    </subcellularLocation>
</comment>
<dbReference type="GO" id="GO:0005874">
    <property type="term" value="C:microtubule"/>
    <property type="evidence" value="ECO:0007669"/>
    <property type="project" value="UniProtKB-UniRule"/>
</dbReference>
<dbReference type="GO" id="GO:0005737">
    <property type="term" value="C:cytoplasm"/>
    <property type="evidence" value="ECO:0007669"/>
    <property type="project" value="TreeGrafter"/>
</dbReference>
<feature type="repeat" description="TPR" evidence="10">
    <location>
        <begin position="278"/>
        <end position="311"/>
    </location>
</feature>
<evidence type="ECO:0000256" key="10">
    <source>
        <dbReference type="PROSITE-ProRule" id="PRU00339"/>
    </source>
</evidence>
<evidence type="ECO:0000313" key="15">
    <source>
        <dbReference type="Proteomes" id="UP000010556"/>
    </source>
</evidence>
<evidence type="ECO:0000256" key="2">
    <source>
        <dbReference type="ARBA" id="ARBA00009622"/>
    </source>
</evidence>
<dbReference type="GO" id="GO:0007018">
    <property type="term" value="P:microtubule-based movement"/>
    <property type="evidence" value="ECO:0007669"/>
    <property type="project" value="TreeGrafter"/>
</dbReference>
<dbReference type="PROSITE" id="PS01160">
    <property type="entry name" value="KINESIN_LIGHT"/>
    <property type="match status" value="1"/>
</dbReference>
<keyword evidence="4 11" id="KW-0493">Microtubule</keyword>
<gene>
    <name evidence="14" type="ORF">MDA_GLEAN10017873</name>
</gene>
<dbReference type="Gene3D" id="1.25.40.10">
    <property type="entry name" value="Tetratricopeptide repeat domain"/>
    <property type="match status" value="2"/>
</dbReference>
<evidence type="ECO:0000256" key="11">
    <source>
        <dbReference type="RuleBase" id="RU367020"/>
    </source>
</evidence>
<keyword evidence="8 11" id="KW-0505">Motor protein</keyword>
<dbReference type="SUPFAM" id="SSF48452">
    <property type="entry name" value="TPR-like"/>
    <property type="match status" value="2"/>
</dbReference>
<evidence type="ECO:0000256" key="7">
    <source>
        <dbReference type="ARBA" id="ARBA00023054"/>
    </source>
</evidence>
<keyword evidence="15" id="KW-1185">Reference proteome</keyword>
<organism evidence="14 15">
    <name type="scientific">Myotis davidii</name>
    <name type="common">David's myotis</name>
    <dbReference type="NCBI Taxonomy" id="225400"/>
    <lineage>
        <taxon>Eukaryota</taxon>
        <taxon>Metazoa</taxon>
        <taxon>Chordata</taxon>
        <taxon>Craniata</taxon>
        <taxon>Vertebrata</taxon>
        <taxon>Euteleostomi</taxon>
        <taxon>Mammalia</taxon>
        <taxon>Eutheria</taxon>
        <taxon>Laurasiatheria</taxon>
        <taxon>Chiroptera</taxon>
        <taxon>Yangochiroptera</taxon>
        <taxon>Vespertilionidae</taxon>
        <taxon>Myotis</taxon>
    </lineage>
</organism>
<dbReference type="GO" id="GO:0005871">
    <property type="term" value="C:kinesin complex"/>
    <property type="evidence" value="ECO:0007669"/>
    <property type="project" value="UniProtKB-UniRule"/>
</dbReference>
<dbReference type="EMBL" id="KB112964">
    <property type="protein sequence ID" value="ELK24310.1"/>
    <property type="molecule type" value="Genomic_DNA"/>
</dbReference>
<dbReference type="GO" id="GO:0019894">
    <property type="term" value="F:kinesin binding"/>
    <property type="evidence" value="ECO:0007669"/>
    <property type="project" value="TreeGrafter"/>
</dbReference>
<evidence type="ECO:0000313" key="14">
    <source>
        <dbReference type="EMBL" id="ELK24310.1"/>
    </source>
</evidence>
<evidence type="ECO:0000256" key="4">
    <source>
        <dbReference type="ARBA" id="ARBA00022701"/>
    </source>
</evidence>
<sequence>MPPKVNDGNKVKHMQGLKAGRAWKLGQESEVGVILALSSHLGAVESEKQKLRAQVRRLVQENQWLREELAGTQQKLQRSEQAVAQLEEEKQHLLFMSQIRKLDEDPSPSEEKGEVPKDSLDDLFPNEEEQSSAPSPGGGDVAAQHGGYEIPARLRTLHNLVIQYASQGRYEVAVPLCKQALEDLEKTSGHDHPDVATMLNILALVYRDQNKYKEAAHLLNDALAIREKTLGKDHPAVSVGGWRLGLLLLSAAPRSQNPWPAGPRVTEPPSILQTPQVAATLNNLAVLYGKRGKYKEAEPLCKRALEIREKVLGKFHPDVAKQLSNLALLCQNQGKAEEVEYYYRRALEIYATRLGPDDPNVAKTKNNLASCYLKQGKYQDAETLYKEILTRAHEKEFGSVNGDNKPIWMHAEEREETKDKRRDSTAYGEYGSWYKACKVDSPTVNTTLRSLGALYRRQGKLEAAHTLEDCASRSRKQGLDPASQTKVVELLKDGSGGRGDRRGSRDVAGGAGARSEADVEEAGPAAEWSGDGSGSLRRSGSFGKLRDALRRSSEMLVKKLQGGGPQEPPNPRMKRASSLNFLNKSVEEPAQPGGTGLSDSRALSSSSMDLSRRSSLVG</sequence>
<feature type="coiled-coil region" evidence="12">
    <location>
        <begin position="41"/>
        <end position="96"/>
    </location>
</feature>
<feature type="compositionally biased region" description="Basic and acidic residues" evidence="13">
    <location>
        <begin position="544"/>
        <end position="557"/>
    </location>
</feature>
<dbReference type="InterPro" id="IPR002151">
    <property type="entry name" value="Kinesin_light"/>
</dbReference>
<dbReference type="InterPro" id="IPR019734">
    <property type="entry name" value="TPR_rpt"/>
</dbReference>
<dbReference type="InterPro" id="IPR015792">
    <property type="entry name" value="Kinesin_light_repeat"/>
</dbReference>
<dbReference type="Pfam" id="PF13374">
    <property type="entry name" value="TPR_10"/>
    <property type="match status" value="1"/>
</dbReference>
<evidence type="ECO:0000256" key="5">
    <source>
        <dbReference type="ARBA" id="ARBA00022737"/>
    </source>
</evidence>
<dbReference type="PANTHER" id="PTHR45783:SF2">
    <property type="entry name" value="KINESIN LIGHT CHAIN 2"/>
    <property type="match status" value="1"/>
</dbReference>
<dbReference type="Proteomes" id="UP000010556">
    <property type="component" value="Unassembled WGS sequence"/>
</dbReference>
<reference evidence="15" key="1">
    <citation type="journal article" date="2013" name="Science">
        <title>Comparative analysis of bat genomes provides insight into the evolution of flight and immunity.</title>
        <authorList>
            <person name="Zhang G."/>
            <person name="Cowled C."/>
            <person name="Shi Z."/>
            <person name="Huang Z."/>
            <person name="Bishop-Lilly K.A."/>
            <person name="Fang X."/>
            <person name="Wynne J.W."/>
            <person name="Xiong Z."/>
            <person name="Baker M.L."/>
            <person name="Zhao W."/>
            <person name="Tachedjian M."/>
            <person name="Zhu Y."/>
            <person name="Zhou P."/>
            <person name="Jiang X."/>
            <person name="Ng J."/>
            <person name="Yang L."/>
            <person name="Wu L."/>
            <person name="Xiao J."/>
            <person name="Feng Y."/>
            <person name="Chen Y."/>
            <person name="Sun X."/>
            <person name="Zhang Y."/>
            <person name="Marsh G.A."/>
            <person name="Crameri G."/>
            <person name="Broder C.C."/>
            <person name="Frey K.G."/>
            <person name="Wang L.F."/>
            <person name="Wang J."/>
        </authorList>
    </citation>
    <scope>NUCLEOTIDE SEQUENCE [LARGE SCALE GENOMIC DNA]</scope>
</reference>
<accession>L5LE57</accession>
<proteinExistence type="inferred from homology"/>
<dbReference type="InterPro" id="IPR011990">
    <property type="entry name" value="TPR-like_helical_dom_sf"/>
</dbReference>
<keyword evidence="3 11" id="KW-0963">Cytoplasm</keyword>
<keyword evidence="5" id="KW-0677">Repeat</keyword>
<dbReference type="PANTHER" id="PTHR45783">
    <property type="entry name" value="KINESIN LIGHT CHAIN"/>
    <property type="match status" value="1"/>
</dbReference>
<protein>
    <recommendedName>
        <fullName evidence="11">Kinesin light chain</fullName>
    </recommendedName>
</protein>
<comment type="similarity">
    <text evidence="2 11">Belongs to the kinesin light chain family.</text>
</comment>
<dbReference type="Pfam" id="PF13424">
    <property type="entry name" value="TPR_12"/>
    <property type="match status" value="2"/>
</dbReference>
<evidence type="ECO:0000256" key="13">
    <source>
        <dbReference type="SAM" id="MobiDB-lite"/>
    </source>
</evidence>
<dbReference type="PROSITE" id="PS50005">
    <property type="entry name" value="TPR"/>
    <property type="match status" value="2"/>
</dbReference>
<comment type="function">
    <text evidence="11">Kinesin is a microtubule-associated force-producing protein that play a role in organelle transport.</text>
</comment>
<evidence type="ECO:0000256" key="6">
    <source>
        <dbReference type="ARBA" id="ARBA00022803"/>
    </source>
</evidence>
<evidence type="ECO:0000256" key="9">
    <source>
        <dbReference type="ARBA" id="ARBA00023212"/>
    </source>
</evidence>
<evidence type="ECO:0000256" key="1">
    <source>
        <dbReference type="ARBA" id="ARBA00004245"/>
    </source>
</evidence>
<keyword evidence="7 12" id="KW-0175">Coiled coil</keyword>
<feature type="region of interest" description="Disordered" evidence="13">
    <location>
        <begin position="471"/>
        <end position="618"/>
    </location>
</feature>
<feature type="compositionally biased region" description="Low complexity" evidence="13">
    <location>
        <begin position="534"/>
        <end position="543"/>
    </location>
</feature>
<dbReference type="SMART" id="SM00028">
    <property type="entry name" value="TPR"/>
    <property type="match status" value="4"/>
</dbReference>
<dbReference type="eggNOG" id="KOG1840">
    <property type="taxonomic scope" value="Eukaryota"/>
</dbReference>
<dbReference type="PRINTS" id="PR00381">
    <property type="entry name" value="KINESINLIGHT"/>
</dbReference>
<feature type="repeat" description="TPR" evidence="10">
    <location>
        <begin position="196"/>
        <end position="229"/>
    </location>
</feature>
<comment type="subunit">
    <text evidence="11">Oligomeric complex composed of two heavy chains and two light chains.</text>
</comment>